<dbReference type="Pfam" id="PF14377">
    <property type="entry name" value="UBM"/>
    <property type="match status" value="2"/>
</dbReference>
<feature type="compositionally biased region" description="Low complexity" evidence="12">
    <location>
        <begin position="3224"/>
        <end position="3233"/>
    </location>
</feature>
<comment type="pathway">
    <text evidence="3">Protein modification; protein ubiquitination.</text>
</comment>
<dbReference type="Gene3D" id="1.10.8.10">
    <property type="entry name" value="DNA helicase RuvA subunit, C-terminal domain"/>
    <property type="match status" value="1"/>
</dbReference>
<dbReference type="Pfam" id="PF06012">
    <property type="entry name" value="DUF908"/>
    <property type="match status" value="1"/>
</dbReference>
<feature type="compositionally biased region" description="Low complexity" evidence="12">
    <location>
        <begin position="1455"/>
        <end position="1483"/>
    </location>
</feature>
<dbReference type="GO" id="GO:0000209">
    <property type="term" value="P:protein polyubiquitination"/>
    <property type="evidence" value="ECO:0007669"/>
    <property type="project" value="TreeGrafter"/>
</dbReference>
<feature type="compositionally biased region" description="Polar residues" evidence="12">
    <location>
        <begin position="3261"/>
        <end position="3273"/>
    </location>
</feature>
<dbReference type="SUPFAM" id="SSF46934">
    <property type="entry name" value="UBA-like"/>
    <property type="match status" value="1"/>
</dbReference>
<dbReference type="Pfam" id="PF00632">
    <property type="entry name" value="HECT"/>
    <property type="match status" value="1"/>
</dbReference>
<feature type="compositionally biased region" description="Acidic residues" evidence="12">
    <location>
        <begin position="3022"/>
        <end position="3033"/>
    </location>
</feature>
<proteinExistence type="inferred from homology"/>
<dbReference type="InterPro" id="IPR050409">
    <property type="entry name" value="E3_ubiq-protein_ligase"/>
</dbReference>
<keyword evidence="7 11" id="KW-0833">Ubl conjugation pathway</keyword>
<feature type="region of interest" description="Disordered" evidence="12">
    <location>
        <begin position="1293"/>
        <end position="1313"/>
    </location>
</feature>
<feature type="compositionally biased region" description="Acidic residues" evidence="12">
    <location>
        <begin position="3051"/>
        <end position="3081"/>
    </location>
</feature>
<feature type="compositionally biased region" description="Polar residues" evidence="12">
    <location>
        <begin position="1297"/>
        <end position="1311"/>
    </location>
</feature>
<feature type="region of interest" description="Disordered" evidence="12">
    <location>
        <begin position="987"/>
        <end position="1018"/>
    </location>
</feature>
<evidence type="ECO:0000256" key="11">
    <source>
        <dbReference type="PROSITE-ProRule" id="PRU00104"/>
    </source>
</evidence>
<feature type="compositionally biased region" description="Polar residues" evidence="12">
    <location>
        <begin position="2145"/>
        <end position="2154"/>
    </location>
</feature>
<evidence type="ECO:0000256" key="2">
    <source>
        <dbReference type="ARBA" id="ARBA00004123"/>
    </source>
</evidence>
<feature type="compositionally biased region" description="Acidic residues" evidence="12">
    <location>
        <begin position="2654"/>
        <end position="2677"/>
    </location>
</feature>
<dbReference type="InterPro" id="IPR016024">
    <property type="entry name" value="ARM-type_fold"/>
</dbReference>
<dbReference type="Gene3D" id="3.90.1750.10">
    <property type="entry name" value="Hect, E3 ligase catalytic domains"/>
    <property type="match status" value="1"/>
</dbReference>
<dbReference type="OrthoDB" id="8068875at2759"/>
<evidence type="ECO:0000256" key="3">
    <source>
        <dbReference type="ARBA" id="ARBA00004906"/>
    </source>
</evidence>
<feature type="region of interest" description="Disordered" evidence="12">
    <location>
        <begin position="2467"/>
        <end position="2490"/>
    </location>
</feature>
<dbReference type="InterPro" id="IPR035983">
    <property type="entry name" value="Hect_E3_ubiquitin_ligase"/>
</dbReference>
<organism evidence="15 16">
    <name type="scientific">Coemansia guatemalensis</name>
    <dbReference type="NCBI Taxonomy" id="2761395"/>
    <lineage>
        <taxon>Eukaryota</taxon>
        <taxon>Fungi</taxon>
        <taxon>Fungi incertae sedis</taxon>
        <taxon>Zoopagomycota</taxon>
        <taxon>Kickxellomycotina</taxon>
        <taxon>Kickxellomycetes</taxon>
        <taxon>Kickxellales</taxon>
        <taxon>Kickxellaceae</taxon>
        <taxon>Coemansia</taxon>
    </lineage>
</organism>
<keyword evidence="8" id="KW-0509">mRNA transport</keyword>
<keyword evidence="5" id="KW-0813">Transport</keyword>
<evidence type="ECO:0000256" key="8">
    <source>
        <dbReference type="ARBA" id="ARBA00022816"/>
    </source>
</evidence>
<feature type="compositionally biased region" description="Acidic residues" evidence="12">
    <location>
        <begin position="2602"/>
        <end position="2613"/>
    </location>
</feature>
<feature type="compositionally biased region" description="Low complexity" evidence="12">
    <location>
        <begin position="2626"/>
        <end position="2637"/>
    </location>
</feature>
<feature type="region of interest" description="Disordered" evidence="12">
    <location>
        <begin position="3007"/>
        <end position="3115"/>
    </location>
</feature>
<dbReference type="Pfam" id="PF06025">
    <property type="entry name" value="DUF913"/>
    <property type="match status" value="1"/>
</dbReference>
<feature type="compositionally biased region" description="Low complexity" evidence="12">
    <location>
        <begin position="1958"/>
        <end position="1976"/>
    </location>
</feature>
<dbReference type="Gene3D" id="3.30.2410.10">
    <property type="entry name" value="Hect, E3 ligase catalytic domain"/>
    <property type="match status" value="1"/>
</dbReference>
<feature type="region of interest" description="Disordered" evidence="12">
    <location>
        <begin position="3499"/>
        <end position="3524"/>
    </location>
</feature>
<dbReference type="EMBL" id="JANBUO010000171">
    <property type="protein sequence ID" value="KAJ2806658.1"/>
    <property type="molecule type" value="Genomic_DNA"/>
</dbReference>
<dbReference type="Proteomes" id="UP001140094">
    <property type="component" value="Unassembled WGS sequence"/>
</dbReference>
<dbReference type="FunFam" id="3.90.1750.10:FF:000026">
    <property type="entry name" value="E3 ubiquitin-protein ligase HACE1"/>
    <property type="match status" value="1"/>
</dbReference>
<dbReference type="SUPFAM" id="SSF48371">
    <property type="entry name" value="ARM repeat"/>
    <property type="match status" value="1"/>
</dbReference>
<name>A0A9W8I5H7_9FUNG</name>
<comment type="subcellular location">
    <subcellularLocation>
        <location evidence="2">Nucleus</location>
    </subcellularLocation>
</comment>
<dbReference type="GO" id="GO:0051028">
    <property type="term" value="P:mRNA transport"/>
    <property type="evidence" value="ECO:0007669"/>
    <property type="project" value="UniProtKB-KW"/>
</dbReference>
<feature type="compositionally biased region" description="Low complexity" evidence="12">
    <location>
        <begin position="211"/>
        <end position="232"/>
    </location>
</feature>
<dbReference type="FunFam" id="3.30.2410.10:FF:000004">
    <property type="entry name" value="E3 ubiquitin-protein ligase HUWE1, variant"/>
    <property type="match status" value="1"/>
</dbReference>
<dbReference type="GO" id="GO:0005737">
    <property type="term" value="C:cytoplasm"/>
    <property type="evidence" value="ECO:0007669"/>
    <property type="project" value="TreeGrafter"/>
</dbReference>
<evidence type="ECO:0000256" key="7">
    <source>
        <dbReference type="ARBA" id="ARBA00022786"/>
    </source>
</evidence>
<feature type="region of interest" description="Disordered" evidence="12">
    <location>
        <begin position="1382"/>
        <end position="1517"/>
    </location>
</feature>
<feature type="region of interest" description="Disordered" evidence="12">
    <location>
        <begin position="2511"/>
        <end position="2681"/>
    </location>
</feature>
<evidence type="ECO:0000256" key="5">
    <source>
        <dbReference type="ARBA" id="ARBA00022448"/>
    </source>
</evidence>
<dbReference type="SUPFAM" id="SSF56204">
    <property type="entry name" value="Hect, E3 ligase catalytic domain"/>
    <property type="match status" value="1"/>
</dbReference>
<feature type="compositionally biased region" description="Basic and acidic residues" evidence="12">
    <location>
        <begin position="991"/>
        <end position="1005"/>
    </location>
</feature>
<keyword evidence="16" id="KW-1185">Reference proteome</keyword>
<feature type="compositionally biased region" description="Polar residues" evidence="12">
    <location>
        <begin position="266"/>
        <end position="279"/>
    </location>
</feature>
<dbReference type="FunFam" id="3.30.2160.10:FF:000001">
    <property type="entry name" value="E3 ubiquitin-protein ligase NEDD4-like"/>
    <property type="match status" value="1"/>
</dbReference>
<evidence type="ECO:0000256" key="9">
    <source>
        <dbReference type="ARBA" id="ARBA00023242"/>
    </source>
</evidence>
<dbReference type="InterPro" id="IPR010309">
    <property type="entry name" value="E3_Ub_ligase_DUF908"/>
</dbReference>
<feature type="region of interest" description="Disordered" evidence="12">
    <location>
        <begin position="211"/>
        <end position="279"/>
    </location>
</feature>
<dbReference type="CDD" id="cd00078">
    <property type="entry name" value="HECTc"/>
    <property type="match status" value="1"/>
</dbReference>
<feature type="domain" description="UBA" evidence="13">
    <location>
        <begin position="1340"/>
        <end position="1380"/>
    </location>
</feature>
<evidence type="ECO:0000256" key="10">
    <source>
        <dbReference type="ARBA" id="ARBA00034494"/>
    </source>
</evidence>
<feature type="region of interest" description="Disordered" evidence="12">
    <location>
        <begin position="2129"/>
        <end position="2154"/>
    </location>
</feature>
<comment type="similarity">
    <text evidence="10">Belongs to the UPL family. TOM1/PTR1 subfamily.</text>
</comment>
<dbReference type="InterPro" id="IPR015940">
    <property type="entry name" value="UBA"/>
</dbReference>
<dbReference type="PANTHER" id="PTHR11254:SF67">
    <property type="entry name" value="E3 UBIQUITIN-PROTEIN LIGASE HUWE1"/>
    <property type="match status" value="1"/>
</dbReference>
<reference evidence="15" key="1">
    <citation type="submission" date="2022-07" db="EMBL/GenBank/DDBJ databases">
        <title>Phylogenomic reconstructions and comparative analyses of Kickxellomycotina fungi.</title>
        <authorList>
            <person name="Reynolds N.K."/>
            <person name="Stajich J.E."/>
            <person name="Barry K."/>
            <person name="Grigoriev I.V."/>
            <person name="Crous P."/>
            <person name="Smith M.E."/>
        </authorList>
    </citation>
    <scope>NUCLEOTIDE SEQUENCE</scope>
    <source>
        <strain evidence="15">NRRL 1565</strain>
    </source>
</reference>
<comment type="caution">
    <text evidence="15">The sequence shown here is derived from an EMBL/GenBank/DDBJ whole genome shotgun (WGS) entry which is preliminary data.</text>
</comment>
<keyword evidence="15" id="KW-0012">Acyltransferase</keyword>
<feature type="region of interest" description="Disordered" evidence="12">
    <location>
        <begin position="3665"/>
        <end position="3687"/>
    </location>
</feature>
<feature type="compositionally biased region" description="Low complexity" evidence="12">
    <location>
        <begin position="2644"/>
        <end position="2653"/>
    </location>
</feature>
<feature type="region of interest" description="Disordered" evidence="12">
    <location>
        <begin position="3155"/>
        <end position="3177"/>
    </location>
</feature>
<evidence type="ECO:0000256" key="1">
    <source>
        <dbReference type="ARBA" id="ARBA00000885"/>
    </source>
</evidence>
<gene>
    <name evidence="15" type="primary">TOM1</name>
    <name evidence="15" type="ORF">H4R20_001608</name>
</gene>
<protein>
    <recommendedName>
        <fullName evidence="4">HECT-type E3 ubiquitin transferase</fullName>
        <ecNumber evidence="4">2.3.2.26</ecNumber>
    </recommendedName>
</protein>
<dbReference type="GO" id="GO:0061630">
    <property type="term" value="F:ubiquitin protein ligase activity"/>
    <property type="evidence" value="ECO:0007669"/>
    <property type="project" value="UniProtKB-EC"/>
</dbReference>
<evidence type="ECO:0000313" key="16">
    <source>
        <dbReference type="Proteomes" id="UP001140094"/>
    </source>
</evidence>
<feature type="region of interest" description="Disordered" evidence="12">
    <location>
        <begin position="1666"/>
        <end position="1697"/>
    </location>
</feature>
<dbReference type="Gene3D" id="3.30.2160.10">
    <property type="entry name" value="Hect, E3 ligase catalytic domain"/>
    <property type="match status" value="1"/>
</dbReference>
<dbReference type="PROSITE" id="PS50237">
    <property type="entry name" value="HECT"/>
    <property type="match status" value="1"/>
</dbReference>
<sequence>PQEIQQLREQLEAASVSDIHEVLATHQEWTFVRGDLYHWISVLNRFDDVMAEVCEKYTLTGLQKRDFDKDTQKTLVAILHFSRLLLENCINRNLYSSVDRLDGLLNTSDPDVLECTLRLLLRTSQRWSYQRDLKANQAMMSGRLTTLADPWHIKKDLVSSVEHGAEENIASHTNEFRLMSRHESTEPLKKHAGVVRYQFFRTAEDVQQLESASAITHASAPAAERPEPSQQARSAAAVSTPEPRRRAGNTSGEGGGTSSHRKSARKSQSQLTPGRMSSTVTEGLVSIHAPVHDLGIDASASICEQVRQALDKLVAKHKVPSAHHYELRHRILVALAFATGNSDLRYTLLRSRIYAAAVLSQLMNEQEFKNMFLSREPSFTADIIGVLQPEAHAPLSVQTAVFMALESLLKQRSEVSGAYVALNASANHGVLMFILRKAFTNIDAPPVYPYEFMSALYFFLTGMANNMNGGQLLVSAGVVPIFVSALKHTHAQQLRSTGRVAKLLDYLISSTNSTFSAFCGANGIATLVERMHAEVLRAVEISNADPDSTKDLSSPVTLPNFPDNPKQLYRRREILPAEQIYLLKELFKLLSHLVQQSSYQDRLRNLVETTLPATLRTVLAHPAAFGGNIYGLAISISAMLVHNEPTSLPIIQEAHIPETMLERLEQHLPYNSDVIINIPGALGAFCLNDTGMEQVRNSKVVGKVLSAFSDPDFIRVLQEGDVTGSFGASVDEFMRHFPVVKDDIMDQIISMLKDVLAMGAADSPLLKLNPGNTFLLRSGREEELKTYLDDFYGMMLESVTTFLEGLLEQRAHSKLFMERGGWELVVQAIRSPLLPFGFVKSRTFESLHGLSSTLLDTSQEGVFRVLFKELQECIQQPMVVSASEQSDAESMSVSDYLALVDPVSMAPAEYTAVHAKIHNTISSAGAIALITYLINGSGGGLMTRCVKDITDVMPAGEFIKLVSTVCRSYADAIQKAVNIEHAISMLPESSDSNKSDKRPSTKGKEPASGGAQQQAMDVDQGGSADAAVEAYVRANYLNLGETVIAFTLEAGDFIECMSNSLGLGVKPKDKWSTPKITTQLADVLVEFTLKMLELSRGAERTVVGAQLVDQVMVALMKTLVFARHRIYLKLRIFNLFVEQGGPEQFCQVLGTMWDWAASLPQDKPEPGSKATAAEQETERLRKILDNTLESMLSILSFILDGEPIVECPEYPTLCHDHDAHQCWFRPGDLVVSLRLCALPTLQRIWESSLLVRGNSNLMQAFIACLGPILSAQQETRTASSRIGLRRHLPSLLDSGRRASQTSGRGSESQTPIPLLARAMGSVERSSPLARTPVQPQTTAEPNPAYVAELEAMGFSSGEASAALRRHGNSIARAANDLLSATFSGRGNRSTQDSGSTRAEGSASAQDAGQNQASSAENNSEPRNDETESDNAQDGHASPETEAMAVDEQSDGEVSSGGNEAAGAPEAPAAAADSSGSGRMSSAELTGTEPYNKPEWRAAREAEEDERRKQLQQQRDKLREGIAPRSIALVDKFKDQAVSQVCGVLELVLRKNESAPMVHVLRNAFTPLLDAVAAGDANSDAEERLAAHAYLWAVLLSNSQLMDEIYAHVGGLGSHLLRALDAASLREGRAPKWLAALLLVVELLLRRDKEPQPVKLEARDDLRRVAKRKLTKLPPSSDSIDDSFMASPPEESGDGGHVGQLLDLLSGYRHQQQPSRSAFERVWGGDADVSEEPEAETADGDQQAQQVSEPIFGESEMSELQRLAMRFFSAPVPPFAPAELNALLRLVVVLTRNSAFATEFLDSGCLAHVLRTMRTLQPSSSSSISESAAKERTPLGFVNAIMAVTKEQQQELRQERTLVVHVLRHAIESRPVLQLVMENLLQGWFERPQLSSTDTNTVVRGTLAYALRDPELYTKVATERCYLPNYNGEMRISWITLAWRSSKLLDEEEVDRFEESPLEETPTPEASGSEQQLPEAEQGQEQEPEQQKQKKGSEFLEYLAKKKSEPPYEAYELDVESERLACRIVEFVVDEVLSLRPFISTPAVSRTATTLELQPPPTPSKQRSTSYAMLTSAGAGAAQAPGAATVEDSPETIAYRCFLMQCLSELIASFPFTLQAIFVPRSSVAGLLSPRKDKGKGKSFALDDGSAQNQQQQSSLRVRSPLISHLVHDLIVREAVTSAKPPKKNGVDEVTTDGTELEQVMAIAEHQVVQKRGYLSRSVTFWATALLSTICVRHQEGWTTTTERKHSGDASEITMASLPGNYGRALSAARQLTLDHVVRAFRECLSATAAGVGGADVIYARLMALASVTYKLVIARPITHGRGTDASSSEKQGQTEGPNALKKMVLERGVLDLLTAASSRLDLNHPSSRDMLTVFLRPMEHLAKAAVKISREAVLTAWEESGQEKMPLAAGQRGFNMDLLEDDNVLIDSDEDIPPDLYENSALGLHQNQRMAVGRSGEAYDEDGLMEEDYEDDPYDDDNSSVSDLDTDDEMDEDILLDEDAAEMAEEDAMAMDRMHDDIVGESEDGGGSSEDEDGSGSDDSDAADDDDDDTGAHGGVFHFSLDDGDERMLHADEDAASLYGSDADSDEAGSNDGPAHEHEDGWDTELSDADMDVLEAVHHHHHHPQARASMRSRAPSANGDALPADGDVAAAVADADEASSSDSESSDESGESGEEADSFAGDFPETFDITMEAIDEHGNSEAIRSADLSSFILDTIAVNVGDRRAPAGLRGARPAGLRAGRPLGVINGIPAGVGGGGLLVGRDRDVADFGLPRLPGLGRAGVAVGGIGGGGQSMAHPLLERSARTDRTGGLQARAERVARSTLNGPLHATPDDVYELGQSLATRLSQALSAGRRPAYTHRLVAGPSNRLGASPWTQAPAEPSGAVGAALGDAGTQAPVLEQLVRMSRAAAAIDGYVPLSTAERWQEEARMLFGAGASSCVPRIANVLLNALIPDAVCQRLLRSRYHVELMRRTAISDRRRMEHEDVGRRTREARAYAAEALRVVDGESRMAVDRTDSVKTEDQDDVSGEEPAEGPEREQAEGSGVEQMAEGSEEAQAEGSEEAQAEGSEEAQAEGSEAEPDDAQRESPGHESDNAQRESPARESEEAQPPEPVYVTVEGERIDITDMGIDLEFLLALPDDLRMEVIDDRRAELRAERRAETRATPSGGGGQASEDHDGFMREFLDALPMEIREEVLESGPLQRQLLEQEGLLQHRGTTTAPRTQQQQQEQQQQSPMSTLEAAIRERVRVGAQWSGPRLLQPSGSSADNGNTEQNRVREKRRRKIASRDIAVQLLSRAELVALARFIFLPNHALSSTLVARLVQCLCENGRTRAQFIHLMLAILDSDAASLSDVDAVIRHALGAAQPADAPEADAPGAAVLGTPAVAQFTAALVQQQSPAFAFPLSALQADVAASVPAQRSLEALHNLAAHNARAAMHFLVEHHMLRARDGAGASRFPLVHLLALLDKPLYYGHGGSIAELLMQLLSTVTKPLGGMVRCSQQAQRESADASAGESAPRNAPPLPGIPGDALRAIVNVIAAGECTSRTFQHTLSLIQNLSHMPGVLPIIADELIRRATDLSECVCSDISQLLNELQPLEPGDATADPAADSGEEDAVAHASVPAALLDRVRDITLAQFSPASSHQSRLLRLLMAIDYISTTVARRLDERQRRAEPPADGAAMDVDSTGSSTDESLAVELMHLRSLSLGHDSHFLPLWEATGRCLRHTSAHPELAHVATVLLPLIESFMVVFKPIVGEKNRPSVAGSAAEQQPLSAGVSLVSASSSHVPASASSSHAPAAGVSYFQNFTERHKKVLNTLVRNNPGLLSGSFSLLVYNPHVLDFDNKRSYFYQRLHDDVTSTRRGASAPLGNLLQVNVRRPTVFVDSFHQFAGKTGEEIKRARINVKFRDEEGVDAGGVSREWFQVLARQMFNPNYALFMPSASGRVTYQPNPQSWANPEHLLYFKFVGRIIGKAIVDQRVLDAYFTRSFYKHILGRSVDYRDMEAIDPSYYKSLEWILENDITDVFEETFSIEVDDFGQHRIVDLIPDGQKITVTEENKAEYVRLVTEQRLYRAIKDQINAFLTGFHDVIPKDLIQIFNEQELELLISGMPDVDVDDWRNNTEYHGGYNSSSVQIQWFWRAVRMFDHEERAKLLQFVTGTSKVPLEGFAQLQGNQGVQRFQIHKDFSSPTRLPTAHTCFNQLDLPLYDSFETLKSNLLLAISECSTGFGFV</sequence>
<feature type="region of interest" description="Disordered" evidence="12">
    <location>
        <begin position="3254"/>
        <end position="3280"/>
    </location>
</feature>
<feature type="compositionally biased region" description="Basic and acidic residues" evidence="12">
    <location>
        <begin position="1491"/>
        <end position="1517"/>
    </location>
</feature>
<feature type="domain" description="HECT" evidence="14">
    <location>
        <begin position="3891"/>
        <end position="4228"/>
    </location>
</feature>
<keyword evidence="9" id="KW-0539">Nucleus</keyword>
<feature type="region of interest" description="Disordered" evidence="12">
    <location>
        <begin position="1949"/>
        <end position="1991"/>
    </location>
</feature>
<feature type="region of interest" description="Disordered" evidence="12">
    <location>
        <begin position="3216"/>
        <end position="3237"/>
    </location>
</feature>
<dbReference type="GO" id="GO:0005634">
    <property type="term" value="C:nucleus"/>
    <property type="evidence" value="ECO:0007669"/>
    <property type="project" value="UniProtKB-SubCell"/>
</dbReference>
<dbReference type="PANTHER" id="PTHR11254">
    <property type="entry name" value="HECT DOMAIN UBIQUITIN-PROTEIN LIGASE"/>
    <property type="match status" value="1"/>
</dbReference>
<dbReference type="InterPro" id="IPR000569">
    <property type="entry name" value="HECT_dom"/>
</dbReference>
<feature type="region of interest" description="Disordered" evidence="12">
    <location>
        <begin position="1321"/>
        <end position="1340"/>
    </location>
</feature>
<dbReference type="PROSITE" id="PS50030">
    <property type="entry name" value="UBA"/>
    <property type="match status" value="1"/>
</dbReference>
<evidence type="ECO:0000256" key="4">
    <source>
        <dbReference type="ARBA" id="ARBA00012485"/>
    </source>
</evidence>
<dbReference type="EC" id="2.3.2.26" evidence="4"/>
<evidence type="ECO:0000256" key="12">
    <source>
        <dbReference type="SAM" id="MobiDB-lite"/>
    </source>
</evidence>
<feature type="compositionally biased region" description="Polar residues" evidence="12">
    <location>
        <begin position="1382"/>
        <end position="1418"/>
    </location>
</feature>
<dbReference type="GO" id="GO:0006511">
    <property type="term" value="P:ubiquitin-dependent protein catabolic process"/>
    <property type="evidence" value="ECO:0007669"/>
    <property type="project" value="TreeGrafter"/>
</dbReference>
<feature type="compositionally biased region" description="Acidic residues" evidence="12">
    <location>
        <begin position="2519"/>
        <end position="2549"/>
    </location>
</feature>
<feature type="active site" description="Glycyl thioester intermediate" evidence="11">
    <location>
        <position position="4195"/>
    </location>
</feature>
<keyword evidence="6 15" id="KW-0808">Transferase</keyword>
<dbReference type="InterPro" id="IPR010314">
    <property type="entry name" value="E3_Ub_ligase_DUF913"/>
</dbReference>
<evidence type="ECO:0000259" key="13">
    <source>
        <dbReference type="PROSITE" id="PS50030"/>
    </source>
</evidence>
<evidence type="ECO:0000259" key="14">
    <source>
        <dbReference type="PROSITE" id="PS50237"/>
    </source>
</evidence>
<dbReference type="InterPro" id="IPR009060">
    <property type="entry name" value="UBA-like_sf"/>
</dbReference>
<accession>A0A9W8I5H7</accession>
<dbReference type="InterPro" id="IPR025527">
    <property type="entry name" value="HUWE1/Rev1_UBM"/>
</dbReference>
<dbReference type="FunFam" id="3.90.1750.10:FF:000003">
    <property type="entry name" value="E3 ubiquitin-protein ligase UPL1"/>
    <property type="match status" value="1"/>
</dbReference>
<feature type="non-terminal residue" evidence="15">
    <location>
        <position position="1"/>
    </location>
</feature>
<comment type="catalytic activity">
    <reaction evidence="1">
        <text>S-ubiquitinyl-[E2 ubiquitin-conjugating enzyme]-L-cysteine + [acceptor protein]-L-lysine = [E2 ubiquitin-conjugating enzyme]-L-cysteine + N(6)-ubiquitinyl-[acceptor protein]-L-lysine.</text>
        <dbReference type="EC" id="2.3.2.26"/>
    </reaction>
</comment>
<dbReference type="SMART" id="SM00119">
    <property type="entry name" value="HECTc"/>
    <property type="match status" value="1"/>
</dbReference>
<evidence type="ECO:0000256" key="6">
    <source>
        <dbReference type="ARBA" id="ARBA00022679"/>
    </source>
</evidence>
<feature type="compositionally biased region" description="Basic and acidic residues" evidence="12">
    <location>
        <begin position="3007"/>
        <end position="3021"/>
    </location>
</feature>
<evidence type="ECO:0000313" key="15">
    <source>
        <dbReference type="EMBL" id="KAJ2806658.1"/>
    </source>
</evidence>
<feature type="compositionally biased region" description="Basic and acidic residues" evidence="12">
    <location>
        <begin position="3082"/>
        <end position="3105"/>
    </location>
</feature>